<feature type="region of interest" description="Disordered" evidence="1">
    <location>
        <begin position="1"/>
        <end position="67"/>
    </location>
</feature>
<sequence>FTGPPCAPQAAQAGPHSPAAPRRGRRAPSWWRPGWPAARSPWVCGPPRWVLQRRPRGAGAAQPGLRSRWHRRCAAACAACARPPGHQRRPPGAAALPPGAAGRSPGPRPQRTRRSGPSRLGWCAGARRHRAPGREPRAPPGHALLPRAGASSRCPALPGSPLILPPAAAWRTWGQGTRSQGKSSACCHPQPLSSQPPLLKASLVSTIRLIEAP</sequence>
<feature type="region of interest" description="Disordered" evidence="1">
    <location>
        <begin position="81"/>
        <end position="158"/>
    </location>
</feature>
<reference evidence="2" key="1">
    <citation type="submission" date="2023-03" db="UniProtKB">
        <authorList>
            <consortium name="Ensembl"/>
        </authorList>
    </citation>
    <scope>IDENTIFICATION</scope>
</reference>
<feature type="compositionally biased region" description="Polar residues" evidence="1">
    <location>
        <begin position="174"/>
        <end position="183"/>
    </location>
</feature>
<feature type="compositionally biased region" description="Low complexity" evidence="1">
    <location>
        <begin position="90"/>
        <end position="105"/>
    </location>
</feature>
<proteinExistence type="predicted"/>
<dbReference type="AlphaFoldDB" id="A0A8C4MDW4"/>
<dbReference type="Ensembl" id="ENSEAST00005026207.1">
    <property type="protein sequence ID" value="ENSEASP00005024162.1"/>
    <property type="gene ID" value="ENSEASG00005016412.1"/>
</dbReference>
<evidence type="ECO:0000256" key="1">
    <source>
        <dbReference type="SAM" id="MobiDB-lite"/>
    </source>
</evidence>
<accession>A0A8C4MDW4</accession>
<protein>
    <submittedName>
        <fullName evidence="2">Uncharacterized protein</fullName>
    </submittedName>
</protein>
<evidence type="ECO:0000313" key="2">
    <source>
        <dbReference type="Ensembl" id="ENSEASP00005024162.1"/>
    </source>
</evidence>
<dbReference type="OMA" id="GWCAGPR"/>
<name>A0A8C4MDW4_EQUAS</name>
<feature type="region of interest" description="Disordered" evidence="1">
    <location>
        <begin position="173"/>
        <end position="195"/>
    </location>
</feature>
<organism evidence="2">
    <name type="scientific">Equus asinus asinus</name>
    <dbReference type="NCBI Taxonomy" id="83772"/>
    <lineage>
        <taxon>Eukaryota</taxon>
        <taxon>Metazoa</taxon>
        <taxon>Chordata</taxon>
        <taxon>Craniata</taxon>
        <taxon>Vertebrata</taxon>
        <taxon>Euteleostomi</taxon>
        <taxon>Mammalia</taxon>
        <taxon>Eutheria</taxon>
        <taxon>Laurasiatheria</taxon>
        <taxon>Perissodactyla</taxon>
        <taxon>Equidae</taxon>
        <taxon>Equus</taxon>
    </lineage>
</organism>
<feature type="compositionally biased region" description="Low complexity" evidence="1">
    <location>
        <begin position="1"/>
        <end position="39"/>
    </location>
</feature>